<dbReference type="InterPro" id="IPR005500">
    <property type="entry name" value="DUF309"/>
</dbReference>
<dbReference type="OrthoDB" id="165483at2"/>
<dbReference type="SUPFAM" id="SSF140663">
    <property type="entry name" value="TTHA0068-like"/>
    <property type="match status" value="1"/>
</dbReference>
<sequence>MQRKYPEEYYQFFKKFNEGEYYECHDLLEEIWMIDKQNKFLQGLLQVAVAIYHFQTGNISGSRLLFHSAYKYLQPYRPKYWDLDLEPVIAYIEKALTYLPEEKRITIEEVKKINFPIVKLHLDEGE</sequence>
<dbReference type="InterPro" id="IPR023203">
    <property type="entry name" value="TTHA0068_sf"/>
</dbReference>
<organism evidence="1 2">
    <name type="scientific">Tepidibacillus decaturensis</name>
    <dbReference type="NCBI Taxonomy" id="1413211"/>
    <lineage>
        <taxon>Bacteria</taxon>
        <taxon>Bacillati</taxon>
        <taxon>Bacillota</taxon>
        <taxon>Bacilli</taxon>
        <taxon>Bacillales</taxon>
        <taxon>Bacillaceae</taxon>
        <taxon>Tepidibacillus</taxon>
    </lineage>
</organism>
<comment type="caution">
    <text evidence="1">The sequence shown here is derived from an EMBL/GenBank/DDBJ whole genome shotgun (WGS) entry which is preliminary data.</text>
</comment>
<evidence type="ECO:0000313" key="2">
    <source>
        <dbReference type="Proteomes" id="UP000070352"/>
    </source>
</evidence>
<evidence type="ECO:0000313" key="1">
    <source>
        <dbReference type="EMBL" id="KXG44157.1"/>
    </source>
</evidence>
<dbReference type="PANTHER" id="PTHR34796">
    <property type="entry name" value="EXPRESSED PROTEIN"/>
    <property type="match status" value="1"/>
</dbReference>
<proteinExistence type="predicted"/>
<accession>A0A135L5H2</accession>
<dbReference type="Pfam" id="PF03745">
    <property type="entry name" value="DUF309"/>
    <property type="match status" value="1"/>
</dbReference>
<protein>
    <recommendedName>
        <fullName evidence="3">DUF309 domain-containing protein</fullName>
    </recommendedName>
</protein>
<dbReference type="Proteomes" id="UP000070352">
    <property type="component" value="Unassembled WGS sequence"/>
</dbReference>
<evidence type="ECO:0008006" key="3">
    <source>
        <dbReference type="Google" id="ProtNLM"/>
    </source>
</evidence>
<dbReference type="PANTHER" id="PTHR34796:SF1">
    <property type="entry name" value="EXPRESSED PROTEIN"/>
    <property type="match status" value="1"/>
</dbReference>
<dbReference type="STRING" id="1413211.U473_09190"/>
<name>A0A135L5H2_9BACI</name>
<dbReference type="AlphaFoldDB" id="A0A135L5H2"/>
<keyword evidence="2" id="KW-1185">Reference proteome</keyword>
<dbReference type="RefSeq" id="WP_068725527.1">
    <property type="nucleotide sequence ID" value="NZ_LSKU01000001.1"/>
</dbReference>
<reference evidence="1 2" key="1">
    <citation type="submission" date="2016-02" db="EMBL/GenBank/DDBJ databases">
        <title>Draft Genome for Tepidibacillus decaturensis nov. sp. Strain Z9, an Anaerobic, Moderately Thermophilic and Heterotrophic Bacterium from Deep Subsurface of the Illinois Basin, USA.</title>
        <authorList>
            <person name="Dong Y."/>
            <person name="Chang J.Y."/>
            <person name="Sanford R."/>
            <person name="Fouke B.W."/>
        </authorList>
    </citation>
    <scope>NUCLEOTIDE SEQUENCE [LARGE SCALE GENOMIC DNA]</scope>
    <source>
        <strain evidence="1 2">Z9</strain>
    </source>
</reference>
<dbReference type="EMBL" id="LSKU01000001">
    <property type="protein sequence ID" value="KXG44157.1"/>
    <property type="molecule type" value="Genomic_DNA"/>
</dbReference>
<gene>
    <name evidence="1" type="ORF">U473_09190</name>
</gene>
<dbReference type="Gene3D" id="1.10.3450.10">
    <property type="entry name" value="TTHA0068-like"/>
    <property type="match status" value="1"/>
</dbReference>